<organism evidence="6 7">
    <name type="scientific">Mycena metata</name>
    <dbReference type="NCBI Taxonomy" id="1033252"/>
    <lineage>
        <taxon>Eukaryota</taxon>
        <taxon>Fungi</taxon>
        <taxon>Dikarya</taxon>
        <taxon>Basidiomycota</taxon>
        <taxon>Agaricomycotina</taxon>
        <taxon>Agaricomycetes</taxon>
        <taxon>Agaricomycetidae</taxon>
        <taxon>Agaricales</taxon>
        <taxon>Marasmiineae</taxon>
        <taxon>Mycenaceae</taxon>
        <taxon>Mycena</taxon>
    </lineage>
</organism>
<reference evidence="6" key="1">
    <citation type="submission" date="2023-03" db="EMBL/GenBank/DDBJ databases">
        <title>Massive genome expansion in bonnet fungi (Mycena s.s.) driven by repeated elements and novel gene families across ecological guilds.</title>
        <authorList>
            <consortium name="Lawrence Berkeley National Laboratory"/>
            <person name="Harder C.B."/>
            <person name="Miyauchi S."/>
            <person name="Viragh M."/>
            <person name="Kuo A."/>
            <person name="Thoen E."/>
            <person name="Andreopoulos B."/>
            <person name="Lu D."/>
            <person name="Skrede I."/>
            <person name="Drula E."/>
            <person name="Henrissat B."/>
            <person name="Morin E."/>
            <person name="Kohler A."/>
            <person name="Barry K."/>
            <person name="LaButti K."/>
            <person name="Morin E."/>
            <person name="Salamov A."/>
            <person name="Lipzen A."/>
            <person name="Mereny Z."/>
            <person name="Hegedus B."/>
            <person name="Baldrian P."/>
            <person name="Stursova M."/>
            <person name="Weitz H."/>
            <person name="Taylor A."/>
            <person name="Grigoriev I.V."/>
            <person name="Nagy L.G."/>
            <person name="Martin F."/>
            <person name="Kauserud H."/>
        </authorList>
    </citation>
    <scope>NUCLEOTIDE SEQUENCE</scope>
    <source>
        <strain evidence="6">CBHHK182m</strain>
    </source>
</reference>
<evidence type="ECO:0000313" key="6">
    <source>
        <dbReference type="EMBL" id="KAJ7745287.1"/>
    </source>
</evidence>
<evidence type="ECO:0000256" key="1">
    <source>
        <dbReference type="ARBA" id="ARBA00004496"/>
    </source>
</evidence>
<accession>A0AAD7IKQ1</accession>
<dbReference type="InterPro" id="IPR040122">
    <property type="entry name" value="Importin_beta"/>
</dbReference>
<evidence type="ECO:0000256" key="5">
    <source>
        <dbReference type="ARBA" id="ARBA00022927"/>
    </source>
</evidence>
<keyword evidence="3" id="KW-0963">Cytoplasm</keyword>
<gene>
    <name evidence="6" type="ORF">B0H16DRAFT_975973</name>
</gene>
<dbReference type="Gene3D" id="1.25.10.10">
    <property type="entry name" value="Leucine-rich Repeat Variant"/>
    <property type="match status" value="5"/>
</dbReference>
<dbReference type="Proteomes" id="UP001215598">
    <property type="component" value="Unassembled WGS sequence"/>
</dbReference>
<keyword evidence="5" id="KW-0653">Protein transport</keyword>
<proteinExistence type="predicted"/>
<dbReference type="SUPFAM" id="SSF48371">
    <property type="entry name" value="ARM repeat"/>
    <property type="match status" value="1"/>
</dbReference>
<keyword evidence="4" id="KW-0677">Repeat</keyword>
<sequence>MCTGAIRLMADVRTDQRVMGFSLFLSVAQNANFRDAINDVLPELGSSLEKVDWKTSVDCLGRLSEIYKQDSQGTFHEAIKGIFPQIISLLADSKEEVCSAVRRLIDEMGTGKNHNAEAWIVSEIDRIVQKSVKDLRDNHCNTKIIGEGQNILACTTFADEDVRLSAIGTLQELAKHEEFHHIIDDHMDDILRLVSDENPSVRAAAVEFVHELAGQVDFQGAINRNIPAFITDDYGLQLEFARCGRLQALGEIIKSGRLYDNGILITFRELPIWLSDADNAVRQTALQIVTLAAEHVALSGKIKDVVPQIVEMFQDELEDEEFYLAELKATVNGILQMVLKCHSSIQIASLKALSTLAQPENLTMVIPGIAELFEAEDEDVRVVAFETVADIAKIQLAEIAKIQLQVAKDKDLRVATVRTAAETAEIQKHINVLAEQRQLLRKTMSNIMAMILRALDRTQETQIAALRTLATFSESDDLCDTLNDNVLNKIISGLSQEEEEEDYVTLQTLDTLAVLASKTQFHNNVKGAIRDTLPLLEHWSWRIKQKALSTFVIFARNGILDLGDEITSRMISMLSAGDSDTSASVLNILYSAAKPGHGDGPVMNPDILVATDSLTNPNWHVRVAAFEVLESLANDPSYKKINFPEYATILNCIADEIVEEVQVAGLRTLFRLVDVEIFRDRVAVPETVLNPLIRSSSEDTRISTIGILSSYSTKAKFFSTIQSVIPTIIERLKDTDEDSTIRVTIVQTLCDMVKRDRFWTGSPVFVEHVGDTITLLLHDKDTTVQMAALQVVPVISQHDAFGTTVENSLEVLLPAAHKKEASGAVDETFRIEMSCPPGLKAMN</sequence>
<dbReference type="InterPro" id="IPR016024">
    <property type="entry name" value="ARM-type_fold"/>
</dbReference>
<dbReference type="InterPro" id="IPR011989">
    <property type="entry name" value="ARM-like"/>
</dbReference>
<evidence type="ECO:0000256" key="4">
    <source>
        <dbReference type="ARBA" id="ARBA00022737"/>
    </source>
</evidence>
<dbReference type="AlphaFoldDB" id="A0AAD7IKQ1"/>
<dbReference type="GO" id="GO:0005737">
    <property type="term" value="C:cytoplasm"/>
    <property type="evidence" value="ECO:0007669"/>
    <property type="project" value="UniProtKB-SubCell"/>
</dbReference>
<name>A0AAD7IKQ1_9AGAR</name>
<evidence type="ECO:0000256" key="2">
    <source>
        <dbReference type="ARBA" id="ARBA00022448"/>
    </source>
</evidence>
<keyword evidence="7" id="KW-1185">Reference proteome</keyword>
<protein>
    <submittedName>
        <fullName evidence="6">Armadillo-type protein</fullName>
    </submittedName>
</protein>
<dbReference type="GO" id="GO:0006606">
    <property type="term" value="P:protein import into nucleus"/>
    <property type="evidence" value="ECO:0007669"/>
    <property type="project" value="InterPro"/>
</dbReference>
<comment type="subcellular location">
    <subcellularLocation>
        <location evidence="1">Cytoplasm</location>
    </subcellularLocation>
</comment>
<evidence type="ECO:0000256" key="3">
    <source>
        <dbReference type="ARBA" id="ARBA00022490"/>
    </source>
</evidence>
<evidence type="ECO:0000313" key="7">
    <source>
        <dbReference type="Proteomes" id="UP001215598"/>
    </source>
</evidence>
<comment type="caution">
    <text evidence="6">The sequence shown here is derived from an EMBL/GenBank/DDBJ whole genome shotgun (WGS) entry which is preliminary data.</text>
</comment>
<keyword evidence="2" id="KW-0813">Transport</keyword>
<dbReference type="EMBL" id="JARKIB010000083">
    <property type="protein sequence ID" value="KAJ7745287.1"/>
    <property type="molecule type" value="Genomic_DNA"/>
</dbReference>
<dbReference type="PANTHER" id="PTHR10527">
    <property type="entry name" value="IMPORTIN BETA"/>
    <property type="match status" value="1"/>
</dbReference>